<sequence>MPPTHIDSGEIAAVVQKNTKGYYKTAVSQFVEVWELVEMVYQSLPCLTDVVAWGDTCHPIRRYKGELVANRFQSIVAPFAPNNFKQLCNVLKDAKAMITAFFLRKLDYEWVDRTAIPHDALLHAVDRFMRYRLHDRLVTISVVNDAGLFWAVVCSPCTADMIVMTPGRICSFYPKLTMDNVAILSSGGPLVESEYAMGSIWSERFTVYDNADFLGTDCGLYCPSLWRCISDGNLSRVVEWDRRFSIREPLQKSHTIWHLAESCSNPLCSFRAISGRYRPLLPPQTMPADLNPIEDQCFLVKRHSFTSPVMVTALLYAISVMSPHKVPVGLHEEKEKLRSLDDLEINFWVNTLAHDKFAVPTNRYRRTFSVIPHAPAIKLPNSYTIVREDPKGYPPPNTLMKECLVQSSLNNTLKGNVLVLKHVNHNCLQLVDVTDADISIINLLLNGPTLWVLLHNTLFTSFCKEKTKGHHSCIFPAMSAAVLDLINIYDGEGAVIFVQHQNHGKPTFNVKTSGEVLASPGTLSGLQESSHVLVAIDGLYNNPLMLASMCATALELAGSSFHPHRISGTREVPGG</sequence>
<evidence type="ECO:0000313" key="1">
    <source>
        <dbReference type="EMBL" id="KAG1777603.1"/>
    </source>
</evidence>
<proteinExistence type="predicted"/>
<keyword evidence="2" id="KW-1185">Reference proteome</keyword>
<gene>
    <name evidence="1" type="ORF">EV702DRAFT_1045345</name>
</gene>
<dbReference type="EMBL" id="JABBWD010000020">
    <property type="protein sequence ID" value="KAG1777603.1"/>
    <property type="molecule type" value="Genomic_DNA"/>
</dbReference>
<dbReference type="OrthoDB" id="2673974at2759"/>
<organism evidence="1 2">
    <name type="scientific">Suillus placidus</name>
    <dbReference type="NCBI Taxonomy" id="48579"/>
    <lineage>
        <taxon>Eukaryota</taxon>
        <taxon>Fungi</taxon>
        <taxon>Dikarya</taxon>
        <taxon>Basidiomycota</taxon>
        <taxon>Agaricomycotina</taxon>
        <taxon>Agaricomycetes</taxon>
        <taxon>Agaricomycetidae</taxon>
        <taxon>Boletales</taxon>
        <taxon>Suillineae</taxon>
        <taxon>Suillaceae</taxon>
        <taxon>Suillus</taxon>
    </lineage>
</organism>
<accession>A0A9P7D3C6</accession>
<evidence type="ECO:0000313" key="2">
    <source>
        <dbReference type="Proteomes" id="UP000714275"/>
    </source>
</evidence>
<reference evidence="1" key="1">
    <citation type="journal article" date="2020" name="New Phytol.">
        <title>Comparative genomics reveals dynamic genome evolution in host specialist ectomycorrhizal fungi.</title>
        <authorList>
            <person name="Lofgren L.A."/>
            <person name="Nguyen N.H."/>
            <person name="Vilgalys R."/>
            <person name="Ruytinx J."/>
            <person name="Liao H.L."/>
            <person name="Branco S."/>
            <person name="Kuo A."/>
            <person name="LaButti K."/>
            <person name="Lipzen A."/>
            <person name="Andreopoulos W."/>
            <person name="Pangilinan J."/>
            <person name="Riley R."/>
            <person name="Hundley H."/>
            <person name="Na H."/>
            <person name="Barry K."/>
            <person name="Grigoriev I.V."/>
            <person name="Stajich J.E."/>
            <person name="Kennedy P.G."/>
        </authorList>
    </citation>
    <scope>NUCLEOTIDE SEQUENCE</scope>
    <source>
        <strain evidence="1">DOB743</strain>
    </source>
</reference>
<dbReference type="AlphaFoldDB" id="A0A9P7D3C6"/>
<comment type="caution">
    <text evidence="1">The sequence shown here is derived from an EMBL/GenBank/DDBJ whole genome shotgun (WGS) entry which is preliminary data.</text>
</comment>
<name>A0A9P7D3C6_9AGAM</name>
<dbReference type="Proteomes" id="UP000714275">
    <property type="component" value="Unassembled WGS sequence"/>
</dbReference>
<protein>
    <submittedName>
        <fullName evidence="1">Uncharacterized protein</fullName>
    </submittedName>
</protein>